<gene>
    <name evidence="2" type="ORF">OH718_05355</name>
</gene>
<reference evidence="2 3" key="1">
    <citation type="submission" date="2022-10" db="EMBL/GenBank/DDBJ databases">
        <title>Characterization of Pseudomonas capsici strains from pepper and tomato in Georgia.</title>
        <authorList>
            <person name="Zhao M."/>
            <person name="Dutta B."/>
        </authorList>
    </citation>
    <scope>NUCLEOTIDE SEQUENCE [LARGE SCALE GENOMIC DNA]</scope>
    <source>
        <strain evidence="2 3">Pc20-5</strain>
    </source>
</reference>
<keyword evidence="3" id="KW-1185">Reference proteome</keyword>
<sequence length="84" mass="9658">MSHAEPNTSFAMSGAQRTRLVRALTMMLAGHSPEVRQATAEHHRKARQARKNRRPSRQAWWAAKQASEQDDPATLEMMKRYDLL</sequence>
<evidence type="ECO:0000313" key="2">
    <source>
        <dbReference type="EMBL" id="MCV4376019.1"/>
    </source>
</evidence>
<feature type="compositionally biased region" description="Basic residues" evidence="1">
    <location>
        <begin position="42"/>
        <end position="56"/>
    </location>
</feature>
<feature type="region of interest" description="Disordered" evidence="1">
    <location>
        <begin position="34"/>
        <end position="69"/>
    </location>
</feature>
<accession>A0ABT3BT37</accession>
<protein>
    <submittedName>
        <fullName evidence="2">Uncharacterized protein</fullName>
    </submittedName>
</protein>
<dbReference type="RefSeq" id="WP_263942978.1">
    <property type="nucleotide sequence ID" value="NZ_JAOXMH010000003.1"/>
</dbReference>
<evidence type="ECO:0000313" key="3">
    <source>
        <dbReference type="Proteomes" id="UP001207294"/>
    </source>
</evidence>
<name>A0ABT3BT37_9PSED</name>
<evidence type="ECO:0000256" key="1">
    <source>
        <dbReference type="SAM" id="MobiDB-lite"/>
    </source>
</evidence>
<proteinExistence type="predicted"/>
<dbReference type="Proteomes" id="UP001207294">
    <property type="component" value="Unassembled WGS sequence"/>
</dbReference>
<organism evidence="2 3">
    <name type="scientific">Pseudomonas capsici</name>
    <dbReference type="NCBI Taxonomy" id="2810614"/>
    <lineage>
        <taxon>Bacteria</taxon>
        <taxon>Pseudomonadati</taxon>
        <taxon>Pseudomonadota</taxon>
        <taxon>Gammaproteobacteria</taxon>
        <taxon>Pseudomonadales</taxon>
        <taxon>Pseudomonadaceae</taxon>
        <taxon>Pseudomonas</taxon>
    </lineage>
</organism>
<dbReference type="EMBL" id="JAOXML010000003">
    <property type="protein sequence ID" value="MCV4376019.1"/>
    <property type="molecule type" value="Genomic_DNA"/>
</dbReference>
<comment type="caution">
    <text evidence="2">The sequence shown here is derived from an EMBL/GenBank/DDBJ whole genome shotgun (WGS) entry which is preliminary data.</text>
</comment>